<dbReference type="PROSITE" id="PS51257">
    <property type="entry name" value="PROKAR_LIPOPROTEIN"/>
    <property type="match status" value="1"/>
</dbReference>
<comment type="caution">
    <text evidence="3">The sequence shown here is derived from an EMBL/GenBank/DDBJ whole genome shotgun (WGS) entry which is preliminary data.</text>
</comment>
<accession>A0A8J7UTG5</accession>
<evidence type="ECO:0000313" key="4">
    <source>
        <dbReference type="Proteomes" id="UP000673975"/>
    </source>
</evidence>
<dbReference type="EMBL" id="JAFIDN010000001">
    <property type="protein sequence ID" value="MBP3191315.1"/>
    <property type="molecule type" value="Genomic_DNA"/>
</dbReference>
<name>A0A8J7UTG5_9BACT</name>
<sequence>MDKFPITPWFLLLVISVTGWLAACGEERDPLPGEPPSGLTSFIEEHKTDWDIPGMAVAIVHEDSVVYARGFGVTHLDDPEPVDEQTIFGVASISKAFTAAALGLLVEEGLISWDDPVAEHLPDFELYDPRITDELTIRDALSHRSGLGRMIGNRLQFMTNRDRDELIYRLRYLEPEKPFREGYVYNNMMYLVAGEIIPAVTGQSWDDFVAERFFGPLGMERSNTSVTQIDEDDNAAWPHQEIRGEVVPIPRRNFDNAGPAASINTSVKELAQWVRLHLGEPGIYDGERLISRDIMKEMHSAQTIIPVDEMYGDLRAYGLGWFIQSYEGKRIDRHGGGTDGMTTSLVLMPERDLGIIVVTNTFSGFRDVVTNKIMDHYLGLEETDWNSIILERYEERYREQAAERDTIHQLRQQDVPPSLEPDRFTGSYFDNLYGELEVLMDDEDNLVLKFWDDEELMADLQHWEGDRYRAHWHNPAQREKFVEFVLGRRAVVEGIDVTFNLRPNMIQVGAYPSDYTRTVRYEKVE</sequence>
<keyword evidence="3" id="KW-0378">Hydrolase</keyword>
<evidence type="ECO:0000259" key="1">
    <source>
        <dbReference type="Pfam" id="PF00144"/>
    </source>
</evidence>
<dbReference type="AlphaFoldDB" id="A0A8J7UTG5"/>
<feature type="domain" description="Beta-lactamase-related" evidence="1">
    <location>
        <begin position="42"/>
        <end position="368"/>
    </location>
</feature>
<evidence type="ECO:0000259" key="2">
    <source>
        <dbReference type="Pfam" id="PF11954"/>
    </source>
</evidence>
<dbReference type="Pfam" id="PF00144">
    <property type="entry name" value="Beta-lactamase"/>
    <property type="match status" value="1"/>
</dbReference>
<dbReference type="Proteomes" id="UP000673975">
    <property type="component" value="Unassembled WGS sequence"/>
</dbReference>
<dbReference type="InterPro" id="IPR012338">
    <property type="entry name" value="Beta-lactam/transpept-like"/>
</dbReference>
<dbReference type="PANTHER" id="PTHR46825">
    <property type="entry name" value="D-ALANYL-D-ALANINE-CARBOXYPEPTIDASE/ENDOPEPTIDASE AMPH"/>
    <property type="match status" value="1"/>
</dbReference>
<keyword evidence="4" id="KW-1185">Reference proteome</keyword>
<gene>
    <name evidence="3" type="ORF">NATSA_01425</name>
</gene>
<evidence type="ECO:0000313" key="3">
    <source>
        <dbReference type="EMBL" id="MBP3191315.1"/>
    </source>
</evidence>
<protein>
    <submittedName>
        <fullName evidence="3">Serine hydrolase</fullName>
    </submittedName>
</protein>
<reference evidence="3" key="1">
    <citation type="submission" date="2021-02" db="EMBL/GenBank/DDBJ databases">
        <title>Natronogracilivirga saccharolytica gen. nov. sp. nov. a new anaerobic, haloalkiliphilic carbohydrate-fermenting bacterium from soda lake and proposing of Cyclonatronumiaceae fam. nov. in the phylum Balneolaeota.</title>
        <authorList>
            <person name="Zhilina T.N."/>
            <person name="Sorokin D.Y."/>
            <person name="Zavarzina D.G."/>
            <person name="Toshchakov S.V."/>
            <person name="Kublanov I.V."/>
        </authorList>
    </citation>
    <scope>NUCLEOTIDE SEQUENCE</scope>
    <source>
        <strain evidence="3">Z-1702</strain>
    </source>
</reference>
<dbReference type="InterPro" id="IPR050491">
    <property type="entry name" value="AmpC-like"/>
</dbReference>
<dbReference type="SUPFAM" id="SSF56601">
    <property type="entry name" value="beta-lactamase/transpeptidase-like"/>
    <property type="match status" value="1"/>
</dbReference>
<dbReference type="Gene3D" id="3.40.710.10">
    <property type="entry name" value="DD-peptidase/beta-lactamase superfamily"/>
    <property type="match status" value="1"/>
</dbReference>
<dbReference type="RefSeq" id="WP_210509681.1">
    <property type="nucleotide sequence ID" value="NZ_JAFIDN010000001.1"/>
</dbReference>
<dbReference type="PANTHER" id="PTHR46825:SF15">
    <property type="entry name" value="BETA-LACTAMASE-RELATED DOMAIN-CONTAINING PROTEIN"/>
    <property type="match status" value="1"/>
</dbReference>
<dbReference type="GO" id="GO:0016787">
    <property type="term" value="F:hydrolase activity"/>
    <property type="evidence" value="ECO:0007669"/>
    <property type="project" value="UniProtKB-KW"/>
</dbReference>
<dbReference type="InterPro" id="IPR021860">
    <property type="entry name" value="Peptidase_S12_Pab87-rel_C"/>
</dbReference>
<dbReference type="InterPro" id="IPR001466">
    <property type="entry name" value="Beta-lactam-related"/>
</dbReference>
<organism evidence="3 4">
    <name type="scientific">Natronogracilivirga saccharolytica</name>
    <dbReference type="NCBI Taxonomy" id="2812953"/>
    <lineage>
        <taxon>Bacteria</taxon>
        <taxon>Pseudomonadati</taxon>
        <taxon>Balneolota</taxon>
        <taxon>Balneolia</taxon>
        <taxon>Balneolales</taxon>
        <taxon>Cyclonatronaceae</taxon>
        <taxon>Natronogracilivirga</taxon>
    </lineage>
</organism>
<dbReference type="Pfam" id="PF11954">
    <property type="entry name" value="DUF3471"/>
    <property type="match status" value="1"/>
</dbReference>
<feature type="domain" description="Peptidase S12 Pab87-related C-terminal" evidence="2">
    <location>
        <begin position="412"/>
        <end position="499"/>
    </location>
</feature>
<proteinExistence type="predicted"/>
<dbReference type="Gene3D" id="2.40.128.600">
    <property type="match status" value="1"/>
</dbReference>